<dbReference type="PROSITE" id="PS51257">
    <property type="entry name" value="PROKAR_LIPOPROTEIN"/>
    <property type="match status" value="1"/>
</dbReference>
<feature type="chain" id="PRO_5016827774" description="Lipoprotein" evidence="2">
    <location>
        <begin position="23"/>
        <end position="78"/>
    </location>
</feature>
<evidence type="ECO:0008006" key="5">
    <source>
        <dbReference type="Google" id="ProtNLM"/>
    </source>
</evidence>
<feature type="compositionally biased region" description="Low complexity" evidence="1">
    <location>
        <begin position="55"/>
        <end position="66"/>
    </location>
</feature>
<keyword evidence="4" id="KW-1185">Reference proteome</keyword>
<dbReference type="EMBL" id="QTSU01000002">
    <property type="protein sequence ID" value="RDZ27517.1"/>
    <property type="molecule type" value="Genomic_DNA"/>
</dbReference>
<keyword evidence="2" id="KW-0732">Signal</keyword>
<dbReference type="Proteomes" id="UP000264492">
    <property type="component" value="Unassembled WGS sequence"/>
</dbReference>
<gene>
    <name evidence="3" type="ORF">DX914_14950</name>
</gene>
<dbReference type="AlphaFoldDB" id="A0A371K0Z1"/>
<accession>A0A371K0Z1</accession>
<reference evidence="3 4" key="1">
    <citation type="submission" date="2018-08" db="EMBL/GenBank/DDBJ databases">
        <title>Lysobacter sp. zong2l5, whole genome shotgun sequence.</title>
        <authorList>
            <person name="Zhang X."/>
            <person name="Feng G."/>
            <person name="Zhu H."/>
        </authorList>
    </citation>
    <scope>NUCLEOTIDE SEQUENCE [LARGE SCALE GENOMIC DNA]</scope>
    <source>
        <strain evidence="4">zong2l5</strain>
    </source>
</reference>
<evidence type="ECO:0000313" key="3">
    <source>
        <dbReference type="EMBL" id="RDZ27517.1"/>
    </source>
</evidence>
<proteinExistence type="predicted"/>
<feature type="compositionally biased region" description="Basic and acidic residues" evidence="1">
    <location>
        <begin position="68"/>
        <end position="78"/>
    </location>
</feature>
<feature type="signal peptide" evidence="2">
    <location>
        <begin position="1"/>
        <end position="22"/>
    </location>
</feature>
<name>A0A371K0Z1_9GAMM</name>
<organism evidence="3 4">
    <name type="scientific">Lysobacter silvisoli</name>
    <dbReference type="NCBI Taxonomy" id="2293254"/>
    <lineage>
        <taxon>Bacteria</taxon>
        <taxon>Pseudomonadati</taxon>
        <taxon>Pseudomonadota</taxon>
        <taxon>Gammaproteobacteria</taxon>
        <taxon>Lysobacterales</taxon>
        <taxon>Lysobacteraceae</taxon>
        <taxon>Lysobacter</taxon>
    </lineage>
</organism>
<evidence type="ECO:0000313" key="4">
    <source>
        <dbReference type="Proteomes" id="UP000264492"/>
    </source>
</evidence>
<feature type="region of interest" description="Disordered" evidence="1">
    <location>
        <begin position="54"/>
        <end position="78"/>
    </location>
</feature>
<evidence type="ECO:0000256" key="2">
    <source>
        <dbReference type="SAM" id="SignalP"/>
    </source>
</evidence>
<evidence type="ECO:0000256" key="1">
    <source>
        <dbReference type="SAM" id="MobiDB-lite"/>
    </source>
</evidence>
<comment type="caution">
    <text evidence="3">The sequence shown here is derived from an EMBL/GenBank/DDBJ whole genome shotgun (WGS) entry which is preliminary data.</text>
</comment>
<sequence>MPPSSARRFACLGAIALGLALAAGCSKPQPPEKERPVDPQATQLRDSIQEPIQKAQAVEADVDAAANKQRDAIEAQAN</sequence>
<protein>
    <recommendedName>
        <fullName evidence="5">Lipoprotein</fullName>
    </recommendedName>
</protein>